<dbReference type="EMBL" id="NPIA01000003">
    <property type="protein sequence ID" value="OZM57443.1"/>
    <property type="molecule type" value="Genomic_DNA"/>
</dbReference>
<feature type="domain" description="RNase H type-1" evidence="1">
    <location>
        <begin position="71"/>
        <end position="208"/>
    </location>
</feature>
<reference evidence="2 3" key="2">
    <citation type="submission" date="2017-09" db="EMBL/GenBank/DDBJ databases">
        <title>Bacillus patelloidae sp. nov., isolated from the intestinal tract of a marine limpet.</title>
        <authorList>
            <person name="Liu R."/>
            <person name="Dong C."/>
            <person name="Shao Z."/>
        </authorList>
    </citation>
    <scope>NUCLEOTIDE SEQUENCE [LARGE SCALE GENOMIC DNA]</scope>
    <source>
        <strain evidence="2 3">SA5d-4</strain>
    </source>
</reference>
<dbReference type="InterPro" id="IPR036397">
    <property type="entry name" value="RNaseH_sf"/>
</dbReference>
<dbReference type="SUPFAM" id="SSF53098">
    <property type="entry name" value="Ribonuclease H-like"/>
    <property type="match status" value="1"/>
</dbReference>
<accession>A0A263BUM4</accession>
<comment type="caution">
    <text evidence="2">The sequence shown here is derived from an EMBL/GenBank/DDBJ whole genome shotgun (WGS) entry which is preliminary data.</text>
</comment>
<keyword evidence="3" id="KW-1185">Reference proteome</keyword>
<evidence type="ECO:0000313" key="2">
    <source>
        <dbReference type="EMBL" id="OZM57443.1"/>
    </source>
</evidence>
<proteinExistence type="predicted"/>
<dbReference type="InterPro" id="IPR012337">
    <property type="entry name" value="RNaseH-like_sf"/>
</dbReference>
<dbReference type="PANTHER" id="PTHR46387">
    <property type="entry name" value="POLYNUCLEOTIDYL TRANSFERASE, RIBONUCLEASE H-LIKE SUPERFAMILY PROTEIN"/>
    <property type="match status" value="1"/>
</dbReference>
<protein>
    <recommendedName>
        <fullName evidence="1">RNase H type-1 domain-containing protein</fullName>
    </recommendedName>
</protein>
<dbReference type="AlphaFoldDB" id="A0A263BUM4"/>
<dbReference type="Proteomes" id="UP000217083">
    <property type="component" value="Unassembled WGS sequence"/>
</dbReference>
<gene>
    <name evidence="2" type="ORF">CIB95_08285</name>
</gene>
<dbReference type="NCBIfam" id="NF005822">
    <property type="entry name" value="PRK07708.1"/>
    <property type="match status" value="1"/>
</dbReference>
<evidence type="ECO:0000259" key="1">
    <source>
        <dbReference type="PROSITE" id="PS50879"/>
    </source>
</evidence>
<reference evidence="3" key="1">
    <citation type="submission" date="2017-08" db="EMBL/GenBank/DDBJ databases">
        <authorList>
            <person name="Huang Z."/>
        </authorList>
    </citation>
    <scope>NUCLEOTIDE SEQUENCE [LARGE SCALE GENOMIC DNA]</scope>
    <source>
        <strain evidence="3">SA5d-4</strain>
    </source>
</reference>
<organism evidence="2 3">
    <name type="scientific">Lottiidibacillus patelloidae</name>
    <dbReference type="NCBI Taxonomy" id="2670334"/>
    <lineage>
        <taxon>Bacteria</taxon>
        <taxon>Bacillati</taxon>
        <taxon>Bacillota</taxon>
        <taxon>Bacilli</taxon>
        <taxon>Bacillales</taxon>
        <taxon>Bacillaceae</taxon>
        <taxon>Lottiidibacillus</taxon>
    </lineage>
</organism>
<dbReference type="Gene3D" id="3.30.420.10">
    <property type="entry name" value="Ribonuclease H-like superfamily/Ribonuclease H"/>
    <property type="match status" value="1"/>
</dbReference>
<dbReference type="InterPro" id="IPR002156">
    <property type="entry name" value="RNaseH_domain"/>
</dbReference>
<name>A0A263BUM4_9BACI</name>
<evidence type="ECO:0000313" key="3">
    <source>
        <dbReference type="Proteomes" id="UP000217083"/>
    </source>
</evidence>
<dbReference type="PANTHER" id="PTHR46387:SF2">
    <property type="entry name" value="RIBONUCLEASE HI"/>
    <property type="match status" value="1"/>
</dbReference>
<dbReference type="PROSITE" id="PS50879">
    <property type="entry name" value="RNASE_H_1"/>
    <property type="match status" value="1"/>
</dbReference>
<dbReference type="GO" id="GO:0003676">
    <property type="term" value="F:nucleic acid binding"/>
    <property type="evidence" value="ECO:0007669"/>
    <property type="project" value="InterPro"/>
</dbReference>
<sequence length="220" mass="25463">MKVYVNWQYQMKRTKKTISFQSETMSPAEALFLYEDLEANARTQSLEIIDEDGFKIMKKELKKYLDSIVDEPHDIIAYFDGGFDTSQNIGSAGIVIYYKKGTKKYRLRENEIIPYIDSNNEAEYAAFWSMISALEELGVNSIPVTFKGDSLVVLKQLEGEWSCHDETLSKWLDRIEDKIKVLKIRPNYQPINRNENKEADKLATQALNDIKVKSVIEIID</sequence>
<dbReference type="GO" id="GO:0004523">
    <property type="term" value="F:RNA-DNA hybrid ribonuclease activity"/>
    <property type="evidence" value="ECO:0007669"/>
    <property type="project" value="InterPro"/>
</dbReference>
<dbReference type="CDD" id="cd09279">
    <property type="entry name" value="RNase_HI_like"/>
    <property type="match status" value="1"/>
</dbReference>
<dbReference type="Pfam" id="PF13456">
    <property type="entry name" value="RVT_3"/>
    <property type="match status" value="1"/>
</dbReference>